<dbReference type="Pfam" id="PF13855">
    <property type="entry name" value="LRR_8"/>
    <property type="match status" value="2"/>
</dbReference>
<dbReference type="PROSITE" id="PS50011">
    <property type="entry name" value="PROTEIN_KINASE_DOM"/>
    <property type="match status" value="1"/>
</dbReference>
<dbReference type="PANTHER" id="PTHR48051">
    <property type="match status" value="1"/>
</dbReference>
<protein>
    <submittedName>
        <fullName evidence="5">Protein kinase</fullName>
    </submittedName>
</protein>
<dbReference type="KEGG" id="mbah:HYN46_08775"/>
<dbReference type="GO" id="GO:0005737">
    <property type="term" value="C:cytoplasm"/>
    <property type="evidence" value="ECO:0007669"/>
    <property type="project" value="TreeGrafter"/>
</dbReference>
<keyword evidence="2" id="KW-0677">Repeat</keyword>
<dbReference type="SMART" id="SM00364">
    <property type="entry name" value="LRR_BAC"/>
    <property type="match status" value="4"/>
</dbReference>
<dbReference type="Gene3D" id="1.10.510.10">
    <property type="entry name" value="Transferase(Phosphotransferase) domain 1"/>
    <property type="match status" value="1"/>
</dbReference>
<dbReference type="PROSITE" id="PS00107">
    <property type="entry name" value="PROTEIN_KINASE_ATP"/>
    <property type="match status" value="1"/>
</dbReference>
<keyword evidence="5" id="KW-0418">Kinase</keyword>
<sequence length="454" mass="50585">MNTLQELQAGDIQNCRRINLSCGLTYFPTEIFAHAETLEILNLTGNALTSLPDDLYRLKKLKILFCSNNLFKTLPRVLGQCQSLSMIGFKSNQIQLVPSEALPSNLRWLILTDNQVEKIPDSIGKCTKMQKLMLAGNQLTHLPDALATCQNLQLLRISSNQLTTLPNWLLTLPRLAWLAYAGNPCAELKSDLASIRDIAWHDLVIQHQLGEGASGHIYQARLSDSSSHEAREVAVKIFKGQLTSDGLPQNEMAASIAVGQHANLICAIGRVIGHPDSALGLVMPLIDPLFKNLAGPPSFESCTRDVYRVDDRFSIFNLLDLVFGIASAMTHLHAQGILHGDLYAHNILFNAQASDHHNCLLGDFGGATFFAAMETQAQHLLQRIEVLAFAYLLEELLQRCETPDLSIIRELWELQQCCADHNVAMRPLFDEITAKIGFIRTAYSLRRIEEQHFI</sequence>
<dbReference type="Gene3D" id="3.80.10.10">
    <property type="entry name" value="Ribonuclease Inhibitor"/>
    <property type="match status" value="2"/>
</dbReference>
<keyword evidence="3" id="KW-0067">ATP-binding</keyword>
<dbReference type="AlphaFoldDB" id="A0A345PBG8"/>
<reference evidence="5 6" key="1">
    <citation type="submission" date="2018-07" db="EMBL/GenBank/DDBJ databases">
        <title>Genome sequencing of Moraxellaceae gen. HYN0046.</title>
        <authorList>
            <person name="Kim M."/>
            <person name="Yi H."/>
        </authorList>
    </citation>
    <scope>NUCLEOTIDE SEQUENCE [LARGE SCALE GENOMIC DNA]</scope>
    <source>
        <strain evidence="5 6">HYN0046</strain>
    </source>
</reference>
<evidence type="ECO:0000256" key="3">
    <source>
        <dbReference type="PROSITE-ProRule" id="PRU10141"/>
    </source>
</evidence>
<dbReference type="GO" id="GO:0004672">
    <property type="term" value="F:protein kinase activity"/>
    <property type="evidence" value="ECO:0007669"/>
    <property type="project" value="InterPro"/>
</dbReference>
<dbReference type="InterPro" id="IPR011009">
    <property type="entry name" value="Kinase-like_dom_sf"/>
</dbReference>
<dbReference type="InterPro" id="IPR001611">
    <property type="entry name" value="Leu-rich_rpt"/>
</dbReference>
<dbReference type="PROSITE" id="PS51450">
    <property type="entry name" value="LRR"/>
    <property type="match status" value="3"/>
</dbReference>
<dbReference type="SUPFAM" id="SSF52058">
    <property type="entry name" value="L domain-like"/>
    <property type="match status" value="1"/>
</dbReference>
<evidence type="ECO:0000256" key="1">
    <source>
        <dbReference type="ARBA" id="ARBA00022614"/>
    </source>
</evidence>
<keyword evidence="3" id="KW-0547">Nucleotide-binding</keyword>
<dbReference type="PANTHER" id="PTHR48051:SF1">
    <property type="entry name" value="RAS SUPPRESSOR PROTEIN 1"/>
    <property type="match status" value="1"/>
</dbReference>
<dbReference type="InterPro" id="IPR050216">
    <property type="entry name" value="LRR_domain-containing"/>
</dbReference>
<name>A0A345PBG8_9GAMM</name>
<dbReference type="Pfam" id="PF07714">
    <property type="entry name" value="PK_Tyr_Ser-Thr"/>
    <property type="match status" value="1"/>
</dbReference>
<dbReference type="GO" id="GO:0005524">
    <property type="term" value="F:ATP binding"/>
    <property type="evidence" value="ECO:0007669"/>
    <property type="project" value="UniProtKB-UniRule"/>
</dbReference>
<dbReference type="SUPFAM" id="SSF56112">
    <property type="entry name" value="Protein kinase-like (PK-like)"/>
    <property type="match status" value="1"/>
</dbReference>
<dbReference type="InterPro" id="IPR001245">
    <property type="entry name" value="Ser-Thr/Tyr_kinase_cat_dom"/>
</dbReference>
<evidence type="ECO:0000256" key="2">
    <source>
        <dbReference type="ARBA" id="ARBA00022737"/>
    </source>
</evidence>
<evidence type="ECO:0000313" key="5">
    <source>
        <dbReference type="EMBL" id="AXI04627.1"/>
    </source>
</evidence>
<organism evidence="5 6">
    <name type="scientific">Aquirhabdus parva</name>
    <dbReference type="NCBI Taxonomy" id="2283318"/>
    <lineage>
        <taxon>Bacteria</taxon>
        <taxon>Pseudomonadati</taxon>
        <taxon>Pseudomonadota</taxon>
        <taxon>Gammaproteobacteria</taxon>
        <taxon>Moraxellales</taxon>
        <taxon>Moraxellaceae</taxon>
        <taxon>Aquirhabdus</taxon>
    </lineage>
</organism>
<dbReference type="EMBL" id="CP031222">
    <property type="protein sequence ID" value="AXI04627.1"/>
    <property type="molecule type" value="Genomic_DNA"/>
</dbReference>
<evidence type="ECO:0000313" key="6">
    <source>
        <dbReference type="Proteomes" id="UP000253940"/>
    </source>
</evidence>
<dbReference type="InterPro" id="IPR032675">
    <property type="entry name" value="LRR_dom_sf"/>
</dbReference>
<proteinExistence type="predicted"/>
<keyword evidence="6" id="KW-1185">Reference proteome</keyword>
<evidence type="ECO:0000259" key="4">
    <source>
        <dbReference type="PROSITE" id="PS50011"/>
    </source>
</evidence>
<dbReference type="OrthoDB" id="8532199at2"/>
<dbReference type="Gene3D" id="3.30.200.20">
    <property type="entry name" value="Phosphorylase Kinase, domain 1"/>
    <property type="match status" value="1"/>
</dbReference>
<dbReference type="InterPro" id="IPR017441">
    <property type="entry name" value="Protein_kinase_ATP_BS"/>
</dbReference>
<dbReference type="InterPro" id="IPR003591">
    <property type="entry name" value="Leu-rich_rpt_typical-subtyp"/>
</dbReference>
<accession>A0A345PBG8</accession>
<feature type="domain" description="Protein kinase" evidence="4">
    <location>
        <begin position="203"/>
        <end position="454"/>
    </location>
</feature>
<gene>
    <name evidence="5" type="ORF">HYN46_08775</name>
</gene>
<feature type="binding site" evidence="3">
    <location>
        <position position="236"/>
    </location>
    <ligand>
        <name>ATP</name>
        <dbReference type="ChEBI" id="CHEBI:30616"/>
    </ligand>
</feature>
<keyword evidence="1" id="KW-0433">Leucine-rich repeat</keyword>
<dbReference type="InterPro" id="IPR000719">
    <property type="entry name" value="Prot_kinase_dom"/>
</dbReference>
<dbReference type="SMART" id="SM00369">
    <property type="entry name" value="LRR_TYP"/>
    <property type="match status" value="5"/>
</dbReference>
<dbReference type="Proteomes" id="UP000253940">
    <property type="component" value="Chromosome"/>
</dbReference>
<keyword evidence="5" id="KW-0808">Transferase</keyword>